<comment type="similarity">
    <text evidence="1">Belongs to the transcriptional regulator TrmB family.</text>
</comment>
<dbReference type="GeneID" id="8828506"/>
<organism evidence="4 5">
    <name type="scientific">Aciduliprofundum boonei (strain DSM 19572 / T469)</name>
    <dbReference type="NCBI Taxonomy" id="439481"/>
    <lineage>
        <taxon>Archaea</taxon>
        <taxon>Methanobacteriati</taxon>
        <taxon>Thermoplasmatota</taxon>
        <taxon>DHVE2 group</taxon>
        <taxon>Candidatus Aciduliprofundum</taxon>
    </lineage>
</organism>
<dbReference type="InterPro" id="IPR002831">
    <property type="entry name" value="Tscrpt_reg_TrmB_N"/>
</dbReference>
<evidence type="ECO:0000259" key="3">
    <source>
        <dbReference type="Pfam" id="PF11495"/>
    </source>
</evidence>
<protein>
    <submittedName>
        <fullName evidence="4">Transcriptional regulator, TrmB</fullName>
    </submittedName>
</protein>
<accession>D3TB62</accession>
<reference evidence="4" key="1">
    <citation type="submission" date="2010-02" db="EMBL/GenBank/DDBJ databases">
        <title>Complete sequence of Aciduliprofundum boonei T469.</title>
        <authorList>
            <consortium name="US DOE Joint Genome Institute"/>
            <person name="Lucas S."/>
            <person name="Copeland A."/>
            <person name="Lapidus A."/>
            <person name="Cheng J.-F."/>
            <person name="Bruce D."/>
            <person name="Goodwin L."/>
            <person name="Pitluck S."/>
            <person name="Saunders E."/>
            <person name="Detter J.C."/>
            <person name="Han C."/>
            <person name="Tapia R."/>
            <person name="Land M."/>
            <person name="Hauser L."/>
            <person name="Kyrpides N."/>
            <person name="Mikhailova N."/>
            <person name="Flores G."/>
            <person name="Reysenbach A.-L."/>
            <person name="Woyke T."/>
        </authorList>
    </citation>
    <scope>NUCLEOTIDE SEQUENCE</scope>
    <source>
        <strain evidence="4">T469</strain>
    </source>
</reference>
<keyword evidence="5" id="KW-1185">Reference proteome</keyword>
<dbReference type="Proteomes" id="UP000001400">
    <property type="component" value="Chromosome"/>
</dbReference>
<dbReference type="InterPro" id="IPR021586">
    <property type="entry name" value="Tscrpt_reg_TrmB_C"/>
</dbReference>
<feature type="domain" description="Transcription regulator TrmB N-terminal" evidence="2">
    <location>
        <begin position="17"/>
        <end position="80"/>
    </location>
</feature>
<dbReference type="PANTHER" id="PTHR34293:SF1">
    <property type="entry name" value="HTH-TYPE TRANSCRIPTIONAL REGULATOR TRMBL2"/>
    <property type="match status" value="1"/>
</dbReference>
<dbReference type="AlphaFoldDB" id="D3TB62"/>
<gene>
    <name evidence="4" type="ordered locus">Aboo_1535</name>
</gene>
<evidence type="ECO:0000313" key="4">
    <source>
        <dbReference type="EMBL" id="ADD09341.1"/>
    </source>
</evidence>
<feature type="domain" description="Transcription regulator TrmB C-terminal" evidence="3">
    <location>
        <begin position="117"/>
        <end position="178"/>
    </location>
</feature>
<dbReference type="Pfam" id="PF11495">
    <property type="entry name" value="Regulator_TrmB"/>
    <property type="match status" value="1"/>
</dbReference>
<dbReference type="PANTHER" id="PTHR34293">
    <property type="entry name" value="HTH-TYPE TRANSCRIPTIONAL REGULATOR TRMBL2"/>
    <property type="match status" value="1"/>
</dbReference>
<evidence type="ECO:0000313" key="5">
    <source>
        <dbReference type="Proteomes" id="UP000001400"/>
    </source>
</evidence>
<dbReference type="Pfam" id="PF01978">
    <property type="entry name" value="TrmB"/>
    <property type="match status" value="1"/>
</dbReference>
<sequence>MDMDSAIEEYKKIVDSLEKLGLSQYEIKAFLALIMLGVGSAEIIAKNAKIPRTSAYKVLDSLEEKGFIISSEGRPKMYKPENLQTLKNRIIEEIEELFEKLQFVESIFMEKGEPQLVYTVYGKEKVMKKIAEMIDLSEEEIIISTPKISELRKSVEKNIERALKRGVRIIVVTHPNQRVPPGVIAYRKKGLMATDIVCDNKSALLASPELNACGYTDNPALAQHLTHFINILIEKE</sequence>
<dbReference type="InterPro" id="IPR036388">
    <property type="entry name" value="WH-like_DNA-bd_sf"/>
</dbReference>
<dbReference type="Gene3D" id="1.10.10.10">
    <property type="entry name" value="Winged helix-like DNA-binding domain superfamily/Winged helix DNA-binding domain"/>
    <property type="match status" value="1"/>
</dbReference>
<name>D3TB62_ACIB4</name>
<dbReference type="InterPro" id="IPR051797">
    <property type="entry name" value="TrmB-like"/>
</dbReference>
<dbReference type="KEGG" id="abi:Aboo_1535"/>
<dbReference type="EMBL" id="CP001941">
    <property type="protein sequence ID" value="ADD09341.1"/>
    <property type="molecule type" value="Genomic_DNA"/>
</dbReference>
<dbReference type="HOGENOM" id="CLU_1163833_0_0_2"/>
<proteinExistence type="inferred from homology"/>
<dbReference type="RefSeq" id="WP_012997477.1">
    <property type="nucleotide sequence ID" value="NC_013926.1"/>
</dbReference>
<dbReference type="CDD" id="cd09124">
    <property type="entry name" value="PLDc_like_TrmB_middle"/>
    <property type="match status" value="1"/>
</dbReference>
<dbReference type="InterPro" id="IPR036390">
    <property type="entry name" value="WH_DNA-bd_sf"/>
</dbReference>
<dbReference type="SUPFAM" id="SSF46785">
    <property type="entry name" value="Winged helix' DNA-binding domain"/>
    <property type="match status" value="1"/>
</dbReference>
<evidence type="ECO:0000259" key="2">
    <source>
        <dbReference type="Pfam" id="PF01978"/>
    </source>
</evidence>
<evidence type="ECO:0000256" key="1">
    <source>
        <dbReference type="ARBA" id="ARBA00007287"/>
    </source>
</evidence>